<dbReference type="Gene3D" id="3.30.1120.10">
    <property type="match status" value="1"/>
</dbReference>
<keyword evidence="6" id="KW-0106">Calcium</keyword>
<feature type="domain" description="Sulfatase N-terminal" evidence="8">
    <location>
        <begin position="24"/>
        <end position="358"/>
    </location>
</feature>
<accession>A0A5C5VG50</accession>
<keyword evidence="10" id="KW-1185">Reference proteome</keyword>
<evidence type="ECO:0000313" key="10">
    <source>
        <dbReference type="Proteomes" id="UP000316714"/>
    </source>
</evidence>
<dbReference type="InterPro" id="IPR017850">
    <property type="entry name" value="Alkaline_phosphatase_core_sf"/>
</dbReference>
<feature type="chain" id="PRO_5023131452" evidence="7">
    <location>
        <begin position="22"/>
        <end position="465"/>
    </location>
</feature>
<keyword evidence="4 7" id="KW-0732">Signal</keyword>
<dbReference type="CDD" id="cd16144">
    <property type="entry name" value="ARS_like"/>
    <property type="match status" value="1"/>
</dbReference>
<comment type="caution">
    <text evidence="9">The sequence shown here is derived from an EMBL/GenBank/DDBJ whole genome shotgun (WGS) entry which is preliminary data.</text>
</comment>
<dbReference type="GO" id="GO:0004065">
    <property type="term" value="F:arylsulfatase activity"/>
    <property type="evidence" value="ECO:0007669"/>
    <property type="project" value="UniProtKB-EC"/>
</dbReference>
<gene>
    <name evidence="9" type="primary">atsA_17</name>
    <name evidence="9" type="ORF">KOR34_18240</name>
</gene>
<evidence type="ECO:0000256" key="3">
    <source>
        <dbReference type="ARBA" id="ARBA00022723"/>
    </source>
</evidence>
<feature type="signal peptide" evidence="7">
    <location>
        <begin position="1"/>
        <end position="21"/>
    </location>
</feature>
<dbReference type="Gene3D" id="3.40.720.10">
    <property type="entry name" value="Alkaline Phosphatase, subunit A"/>
    <property type="match status" value="1"/>
</dbReference>
<name>A0A5C5VG50_9BACT</name>
<dbReference type="PANTHER" id="PTHR42693">
    <property type="entry name" value="ARYLSULFATASE FAMILY MEMBER"/>
    <property type="match status" value="1"/>
</dbReference>
<reference evidence="9 10" key="1">
    <citation type="submission" date="2019-02" db="EMBL/GenBank/DDBJ databases">
        <title>Deep-cultivation of Planctomycetes and their phenomic and genomic characterization uncovers novel biology.</title>
        <authorList>
            <person name="Wiegand S."/>
            <person name="Jogler M."/>
            <person name="Boedeker C."/>
            <person name="Pinto D."/>
            <person name="Vollmers J."/>
            <person name="Rivas-Marin E."/>
            <person name="Kohn T."/>
            <person name="Peeters S.H."/>
            <person name="Heuer A."/>
            <person name="Rast P."/>
            <person name="Oberbeckmann S."/>
            <person name="Bunk B."/>
            <person name="Jeske O."/>
            <person name="Meyerdierks A."/>
            <person name="Storesund J.E."/>
            <person name="Kallscheuer N."/>
            <person name="Luecker S."/>
            <person name="Lage O.M."/>
            <person name="Pohl T."/>
            <person name="Merkel B.J."/>
            <person name="Hornburger P."/>
            <person name="Mueller R.-W."/>
            <person name="Bruemmer F."/>
            <person name="Labrenz M."/>
            <person name="Spormann A.M."/>
            <person name="Op Den Camp H."/>
            <person name="Overmann J."/>
            <person name="Amann R."/>
            <person name="Jetten M.S.M."/>
            <person name="Mascher T."/>
            <person name="Medema M.H."/>
            <person name="Devos D.P."/>
            <person name="Kaster A.-K."/>
            <person name="Ovreas L."/>
            <person name="Rohde M."/>
            <person name="Galperin M.Y."/>
            <person name="Jogler C."/>
        </authorList>
    </citation>
    <scope>NUCLEOTIDE SEQUENCE [LARGE SCALE GENOMIC DNA]</scope>
    <source>
        <strain evidence="9 10">KOR34</strain>
    </source>
</reference>
<dbReference type="OrthoDB" id="9783154at2"/>
<dbReference type="EMBL" id="SIHJ01000001">
    <property type="protein sequence ID" value="TWT36879.1"/>
    <property type="molecule type" value="Genomic_DNA"/>
</dbReference>
<evidence type="ECO:0000256" key="2">
    <source>
        <dbReference type="ARBA" id="ARBA00008779"/>
    </source>
</evidence>
<comment type="similarity">
    <text evidence="2">Belongs to the sulfatase family.</text>
</comment>
<dbReference type="Proteomes" id="UP000316714">
    <property type="component" value="Unassembled WGS sequence"/>
</dbReference>
<dbReference type="AlphaFoldDB" id="A0A5C5VG50"/>
<protein>
    <submittedName>
        <fullName evidence="9">Arylsulfatase</fullName>
        <ecNumber evidence="9">3.1.6.1</ecNumber>
    </submittedName>
</protein>
<evidence type="ECO:0000313" key="9">
    <source>
        <dbReference type="EMBL" id="TWT36879.1"/>
    </source>
</evidence>
<evidence type="ECO:0000256" key="7">
    <source>
        <dbReference type="SAM" id="SignalP"/>
    </source>
</evidence>
<evidence type="ECO:0000256" key="1">
    <source>
        <dbReference type="ARBA" id="ARBA00001913"/>
    </source>
</evidence>
<dbReference type="GO" id="GO:0046872">
    <property type="term" value="F:metal ion binding"/>
    <property type="evidence" value="ECO:0007669"/>
    <property type="project" value="UniProtKB-KW"/>
</dbReference>
<dbReference type="EC" id="3.1.6.1" evidence="9"/>
<dbReference type="RefSeq" id="WP_146564161.1">
    <property type="nucleotide sequence ID" value="NZ_SIHJ01000001.1"/>
</dbReference>
<evidence type="ECO:0000259" key="8">
    <source>
        <dbReference type="Pfam" id="PF00884"/>
    </source>
</evidence>
<dbReference type="PANTHER" id="PTHR42693:SF42">
    <property type="entry name" value="ARYLSULFATASE G"/>
    <property type="match status" value="1"/>
</dbReference>
<organism evidence="9 10">
    <name type="scientific">Posidoniimonas corsicana</name>
    <dbReference type="NCBI Taxonomy" id="1938618"/>
    <lineage>
        <taxon>Bacteria</taxon>
        <taxon>Pseudomonadati</taxon>
        <taxon>Planctomycetota</taxon>
        <taxon>Planctomycetia</taxon>
        <taxon>Pirellulales</taxon>
        <taxon>Lacipirellulaceae</taxon>
        <taxon>Posidoniimonas</taxon>
    </lineage>
</organism>
<proteinExistence type="inferred from homology"/>
<dbReference type="Pfam" id="PF00884">
    <property type="entry name" value="Sulfatase"/>
    <property type="match status" value="1"/>
</dbReference>
<keyword evidence="5 9" id="KW-0378">Hydrolase</keyword>
<dbReference type="InterPro" id="IPR000917">
    <property type="entry name" value="Sulfatase_N"/>
</dbReference>
<evidence type="ECO:0000256" key="6">
    <source>
        <dbReference type="ARBA" id="ARBA00022837"/>
    </source>
</evidence>
<keyword evidence="3" id="KW-0479">Metal-binding</keyword>
<comment type="cofactor">
    <cofactor evidence="1">
        <name>Ca(2+)</name>
        <dbReference type="ChEBI" id="CHEBI:29108"/>
    </cofactor>
</comment>
<evidence type="ECO:0000256" key="5">
    <source>
        <dbReference type="ARBA" id="ARBA00022801"/>
    </source>
</evidence>
<dbReference type="SUPFAM" id="SSF53649">
    <property type="entry name" value="Alkaline phosphatase-like"/>
    <property type="match status" value="1"/>
</dbReference>
<dbReference type="InterPro" id="IPR050738">
    <property type="entry name" value="Sulfatase"/>
</dbReference>
<evidence type="ECO:0000256" key="4">
    <source>
        <dbReference type="ARBA" id="ARBA00022729"/>
    </source>
</evidence>
<sequence length="465" mass="51434" precursor="true">MNRSAHLALVVLLTAASTAAARRPNIVFLLVDDLGWGAMSAYGSTMHDTPHFDRLCERGMRFTNAYAACTVCSPSRAALLTGRYPARLRLTDWIPGHAHPNAPLAIPDWDRQINPQLDTLPETLRGAGYQTWFLGKWHLQPIDKRWSRERTKREQALHTPQAHGFDVNIGGREWGQPKGRGKYFYPFDMPGIESGEEGEYLTDRLTDEALGLLDQAGDEPFLLYLSYYTVHGPLMGKPEYVSHYRDAIERSGDHAQAAARANYAAMHRSLDDSVGRITAKLDELGLADDTIIVFTGDNGGDRHDACGGLRGRKGTAFEGGVREPTCVVWPGRVPAGASSDTPIIGMDFYPTLLALAGVAPQPQQHLDGVDLSPVLTGSGGIEERNLFWHYPHYHRTTPYSSVRSGDWKLIEWHEDDQLMLFDLSADPAEKTNLAGAKPDKAVELKRALDEWREAVAAQPTTRKAG</sequence>